<gene>
    <name evidence="2" type="ORF">ACFO4L_15035</name>
</gene>
<dbReference type="Proteomes" id="UP001595896">
    <property type="component" value="Unassembled WGS sequence"/>
</dbReference>
<dbReference type="EC" id="2.3.-.-" evidence="2"/>
<dbReference type="RefSeq" id="WP_377910484.1">
    <property type="nucleotide sequence ID" value="NZ_JBHSGK010000020.1"/>
</dbReference>
<dbReference type="EMBL" id="JBHSGK010000020">
    <property type="protein sequence ID" value="MFC4737893.1"/>
    <property type="molecule type" value="Genomic_DNA"/>
</dbReference>
<comment type="caution">
    <text evidence="2">The sequence shown here is derived from an EMBL/GenBank/DDBJ whole genome shotgun (WGS) entry which is preliminary data.</text>
</comment>
<proteinExistence type="predicted"/>
<dbReference type="GO" id="GO:0016746">
    <property type="term" value="F:acyltransferase activity"/>
    <property type="evidence" value="ECO:0007669"/>
    <property type="project" value="UniProtKB-KW"/>
</dbReference>
<keyword evidence="3" id="KW-1185">Reference proteome</keyword>
<dbReference type="InterPro" id="IPR016181">
    <property type="entry name" value="Acyl_CoA_acyltransferase"/>
</dbReference>
<dbReference type="InterPro" id="IPR000182">
    <property type="entry name" value="GNAT_dom"/>
</dbReference>
<dbReference type="PANTHER" id="PTHR43441">
    <property type="entry name" value="RIBOSOMAL-PROTEIN-SERINE ACETYLTRANSFERASE"/>
    <property type="match status" value="1"/>
</dbReference>
<dbReference type="Pfam" id="PF13302">
    <property type="entry name" value="Acetyltransf_3"/>
    <property type="match status" value="1"/>
</dbReference>
<sequence>MFSYEIDNDIVLELVAAKHTADLFNLTVSDKAYLGEWLPWVDQIEKESETAAFIQSSRKRFAEQTALDAVILYRGETAGIAGFNRIDTTNGVASVGYWLAAAFQGNGIMTRTVRALTDYAFEELSMHKVEVRAAAGNQASRSVPERLGFSEEGTIREVEKLRSGRVDHVVYGMLKREWDAAGNE</sequence>
<reference evidence="3" key="1">
    <citation type="journal article" date="2019" name="Int. J. Syst. Evol. Microbiol.">
        <title>The Global Catalogue of Microorganisms (GCM) 10K type strain sequencing project: providing services to taxonomists for standard genome sequencing and annotation.</title>
        <authorList>
            <consortium name="The Broad Institute Genomics Platform"/>
            <consortium name="The Broad Institute Genome Sequencing Center for Infectious Disease"/>
            <person name="Wu L."/>
            <person name="Ma J."/>
        </authorList>
    </citation>
    <scope>NUCLEOTIDE SEQUENCE [LARGE SCALE GENOMIC DNA]</scope>
    <source>
        <strain evidence="3">JCM 12165</strain>
    </source>
</reference>
<dbReference type="Gene3D" id="3.40.630.30">
    <property type="match status" value="1"/>
</dbReference>
<keyword evidence="2" id="KW-0012">Acyltransferase</keyword>
<organism evidence="2 3">
    <name type="scientific">Bacillus daqingensis</name>
    <dbReference type="NCBI Taxonomy" id="872396"/>
    <lineage>
        <taxon>Bacteria</taxon>
        <taxon>Bacillati</taxon>
        <taxon>Bacillota</taxon>
        <taxon>Bacilli</taxon>
        <taxon>Bacillales</taxon>
        <taxon>Bacillaceae</taxon>
        <taxon>Bacillus</taxon>
    </lineage>
</organism>
<feature type="domain" description="N-acetyltransferase" evidence="1">
    <location>
        <begin position="21"/>
        <end position="176"/>
    </location>
</feature>
<dbReference type="SUPFAM" id="SSF55729">
    <property type="entry name" value="Acyl-CoA N-acyltransferases (Nat)"/>
    <property type="match status" value="1"/>
</dbReference>
<dbReference type="PROSITE" id="PS51186">
    <property type="entry name" value="GNAT"/>
    <property type="match status" value="1"/>
</dbReference>
<dbReference type="InterPro" id="IPR051908">
    <property type="entry name" value="Ribosomal_N-acetyltransferase"/>
</dbReference>
<evidence type="ECO:0000259" key="1">
    <source>
        <dbReference type="PROSITE" id="PS51186"/>
    </source>
</evidence>
<keyword evidence="2" id="KW-0808">Transferase</keyword>
<evidence type="ECO:0000313" key="3">
    <source>
        <dbReference type="Proteomes" id="UP001595896"/>
    </source>
</evidence>
<protein>
    <submittedName>
        <fullName evidence="2">GNAT family N-acetyltransferase</fullName>
        <ecNumber evidence="2">2.3.-.-</ecNumber>
    </submittedName>
</protein>
<name>A0ABV9NWZ2_9BACI</name>
<dbReference type="PANTHER" id="PTHR43441:SF12">
    <property type="entry name" value="RIBOSOMAL N-ACETYLTRANSFERASE YDAF-RELATED"/>
    <property type="match status" value="1"/>
</dbReference>
<evidence type="ECO:0000313" key="2">
    <source>
        <dbReference type="EMBL" id="MFC4737893.1"/>
    </source>
</evidence>
<accession>A0ABV9NWZ2</accession>